<keyword evidence="2" id="KW-1185">Reference proteome</keyword>
<dbReference type="SUPFAM" id="SSF53613">
    <property type="entry name" value="Ribokinase-like"/>
    <property type="match status" value="1"/>
</dbReference>
<gene>
    <name evidence="1" type="ORF">NDI86_18840</name>
</gene>
<dbReference type="Gene3D" id="3.40.1190.20">
    <property type="match status" value="1"/>
</dbReference>
<dbReference type="Pfam" id="PF25270">
    <property type="entry name" value="Khk"/>
    <property type="match status" value="1"/>
</dbReference>
<sequence>MDDGTGRAVEAAREQLPDDIDPRRVVFGFDGYLDRVREVVADRTDPTSYERLPRLADFRDRLDRSVEAGSSLTYEWLEDGRRTGGHTCHLSRAFGTWGFEPTLVGMYGDPVQETFEREFGGYDLHSIGEPGVTDAVEFDDGKLMLTEIGDTMTLDWAGLDDRFGHDRLLGRLDGAALLGVGYWSETPHTPTVLSGLRDRWADVADPPETVLVDPGDVRKLDPDRLRSGREAIGELAGVTDVVVSANRAETEVLADAYAGEADRSFAAAAEAVFDALDPTWFVGHGVDRSVVVTADDTESVAVPAVDEPAMTTSSGDHFNAGLALARITELDPAPAVVVGNAVAGYFVRTADQPSLDDVRAFVGDYLAKF</sequence>
<keyword evidence="1" id="KW-0808">Transferase</keyword>
<proteinExistence type="predicted"/>
<dbReference type="InterPro" id="IPR029056">
    <property type="entry name" value="Ribokinase-like"/>
</dbReference>
<protein>
    <submittedName>
        <fullName evidence="1">PfkB family carbohydrate kinase</fullName>
    </submittedName>
</protein>
<dbReference type="GO" id="GO:0016301">
    <property type="term" value="F:kinase activity"/>
    <property type="evidence" value="ECO:0007669"/>
    <property type="project" value="UniProtKB-KW"/>
</dbReference>
<dbReference type="EMBL" id="JAMQOS010000007">
    <property type="protein sequence ID" value="MDS0284153.1"/>
    <property type="molecule type" value="Genomic_DNA"/>
</dbReference>
<evidence type="ECO:0000313" key="2">
    <source>
        <dbReference type="Proteomes" id="UP001268864"/>
    </source>
</evidence>
<name>A0ABU2FTR5_9EURY</name>
<dbReference type="RefSeq" id="WP_310901896.1">
    <property type="nucleotide sequence ID" value="NZ_JAMQOS010000007.1"/>
</dbReference>
<keyword evidence="1" id="KW-0418">Kinase</keyword>
<comment type="caution">
    <text evidence="1">The sequence shown here is derived from an EMBL/GenBank/DDBJ whole genome shotgun (WGS) entry which is preliminary data.</text>
</comment>
<organism evidence="1 2">
    <name type="scientific">Haloarcula onubensis</name>
    <dbReference type="NCBI Taxonomy" id="2950539"/>
    <lineage>
        <taxon>Archaea</taxon>
        <taxon>Methanobacteriati</taxon>
        <taxon>Methanobacteriota</taxon>
        <taxon>Stenosarchaea group</taxon>
        <taxon>Halobacteria</taxon>
        <taxon>Halobacteriales</taxon>
        <taxon>Haloarculaceae</taxon>
        <taxon>Haloarcula</taxon>
    </lineage>
</organism>
<reference evidence="1 2" key="1">
    <citation type="submission" date="2022-06" db="EMBL/GenBank/DDBJ databases">
        <title>Halomicroarcula sp. a new haloarchaeum isolate from saline soil.</title>
        <authorList>
            <person name="Strakova D."/>
            <person name="Galisteo C."/>
            <person name="Sanchez-Porro C."/>
            <person name="Ventosa A."/>
        </authorList>
    </citation>
    <scope>NUCLEOTIDE SEQUENCE [LARGE SCALE GENOMIC DNA]</scope>
    <source>
        <strain evidence="1 2">S3CR25-11</strain>
    </source>
</reference>
<dbReference type="InterPro" id="IPR057621">
    <property type="entry name" value="Khk_prokaryotic"/>
</dbReference>
<evidence type="ECO:0000313" key="1">
    <source>
        <dbReference type="EMBL" id="MDS0284153.1"/>
    </source>
</evidence>
<dbReference type="Proteomes" id="UP001268864">
    <property type="component" value="Unassembled WGS sequence"/>
</dbReference>
<accession>A0ABU2FTR5</accession>